<dbReference type="PANTHER" id="PTHR41533:SF1">
    <property type="entry name" value="L,D-TRANSPEPTIDASE YCBB-RELATED"/>
    <property type="match status" value="1"/>
</dbReference>
<comment type="similarity">
    <text evidence="2">Belongs to the YkuD family.</text>
</comment>
<evidence type="ECO:0000313" key="11">
    <source>
        <dbReference type="Proteomes" id="UP001156703"/>
    </source>
</evidence>
<evidence type="ECO:0000256" key="2">
    <source>
        <dbReference type="ARBA" id="ARBA00005992"/>
    </source>
</evidence>
<feature type="active site" description="Proton donor/acceptor" evidence="7">
    <location>
        <position position="336"/>
    </location>
</feature>
<dbReference type="PROSITE" id="PS52029">
    <property type="entry name" value="LD_TPASE"/>
    <property type="match status" value="1"/>
</dbReference>
<keyword evidence="8" id="KW-0732">Signal</keyword>
<proteinExistence type="inferred from homology"/>
<accession>A0ABQ5Z3E9</accession>
<keyword evidence="4 7" id="KW-0133">Cell shape</keyword>
<feature type="domain" description="L,D-TPase catalytic" evidence="9">
    <location>
        <begin position="200"/>
        <end position="393"/>
    </location>
</feature>
<dbReference type="PANTHER" id="PTHR41533">
    <property type="entry name" value="L,D-TRANSPEPTIDASE HI_1667-RELATED"/>
    <property type="match status" value="1"/>
</dbReference>
<dbReference type="InterPro" id="IPR052905">
    <property type="entry name" value="LD-transpeptidase_YkuD-like"/>
</dbReference>
<dbReference type="InterPro" id="IPR005490">
    <property type="entry name" value="LD_TPept_cat_dom"/>
</dbReference>
<dbReference type="Gene3D" id="2.40.440.10">
    <property type="entry name" value="L,D-transpeptidase catalytic domain-like"/>
    <property type="match status" value="1"/>
</dbReference>
<evidence type="ECO:0000256" key="4">
    <source>
        <dbReference type="ARBA" id="ARBA00022960"/>
    </source>
</evidence>
<dbReference type="InterPro" id="IPR045380">
    <property type="entry name" value="LD_TPept_scaffold_dom"/>
</dbReference>
<sequence>MFRRSLLGAAAAIAALTLSVPAAAATVSAESLPTAAAVSSFYAGRSQPLWLESPRAIGALTAALKTSPLDGFEDGPELAASIEQALADAEAGTPGAAQEAERLMSSAFILYAQAMRWPGGAKVIYADPALAPKVPTPAEVLAGMARSDDLAALVRRTAEVNPIHAALKAAAAEDSRFLGEPSRAMRGSLDRARLLPSDGRFVLVDIASQQLMMIDEGKVVDRMKVVVGKPEMKTPLMAGTLRQVTFNPYWNVPVDLAASNIAPNVLRQGVGWLKAKNYEVLSGWDADARVIDPASVDWQAVADGRIEARVRQKPGRGNMMGAMKFEFPNELGIYLHDTPARNLFDEAARTFSSGCVRLEDAPRLGRWLMGRDAVAASSQPELNVALGAGVPVFLTYLTVRPEADGSLAYAPDIYGLDNGEEPKLAAVR</sequence>
<evidence type="ECO:0000259" key="9">
    <source>
        <dbReference type="PROSITE" id="PS52029"/>
    </source>
</evidence>
<evidence type="ECO:0000256" key="8">
    <source>
        <dbReference type="SAM" id="SignalP"/>
    </source>
</evidence>
<name>A0ABQ5Z3E9_9SPHN</name>
<comment type="caution">
    <text evidence="10">The sequence shown here is derived from an EMBL/GenBank/DDBJ whole genome shotgun (WGS) entry which is preliminary data.</text>
</comment>
<protein>
    <recommendedName>
        <fullName evidence="9">L,D-TPase catalytic domain-containing protein</fullName>
    </recommendedName>
</protein>
<dbReference type="SUPFAM" id="SSF141523">
    <property type="entry name" value="L,D-transpeptidase catalytic domain-like"/>
    <property type="match status" value="1"/>
</dbReference>
<keyword evidence="11" id="KW-1185">Reference proteome</keyword>
<evidence type="ECO:0000256" key="7">
    <source>
        <dbReference type="PROSITE-ProRule" id="PRU01373"/>
    </source>
</evidence>
<dbReference type="Pfam" id="PF03734">
    <property type="entry name" value="YkuD"/>
    <property type="match status" value="1"/>
</dbReference>
<evidence type="ECO:0000256" key="3">
    <source>
        <dbReference type="ARBA" id="ARBA00022679"/>
    </source>
</evidence>
<dbReference type="EMBL" id="BSOO01000007">
    <property type="protein sequence ID" value="GLR47258.1"/>
    <property type="molecule type" value="Genomic_DNA"/>
</dbReference>
<organism evidence="10 11">
    <name type="scientific">Sphingomonas astaxanthinifaciens DSM 22298</name>
    <dbReference type="NCBI Taxonomy" id="1123267"/>
    <lineage>
        <taxon>Bacteria</taxon>
        <taxon>Pseudomonadati</taxon>
        <taxon>Pseudomonadota</taxon>
        <taxon>Alphaproteobacteria</taxon>
        <taxon>Sphingomonadales</taxon>
        <taxon>Sphingomonadaceae</taxon>
        <taxon>Sphingomonas</taxon>
    </lineage>
</organism>
<feature type="active site" description="Nucleophile" evidence="7">
    <location>
        <position position="355"/>
    </location>
</feature>
<dbReference type="InterPro" id="IPR038063">
    <property type="entry name" value="Transpep_catalytic_dom"/>
</dbReference>
<dbReference type="CDD" id="cd16913">
    <property type="entry name" value="YkuD_like"/>
    <property type="match status" value="1"/>
</dbReference>
<evidence type="ECO:0000256" key="1">
    <source>
        <dbReference type="ARBA" id="ARBA00004752"/>
    </source>
</evidence>
<keyword evidence="3" id="KW-0808">Transferase</keyword>
<dbReference type="Pfam" id="PF20142">
    <property type="entry name" value="Scaffold"/>
    <property type="match status" value="1"/>
</dbReference>
<keyword evidence="6 7" id="KW-0961">Cell wall biogenesis/degradation</keyword>
<keyword evidence="5 7" id="KW-0573">Peptidoglycan synthesis</keyword>
<comment type="pathway">
    <text evidence="1 7">Cell wall biogenesis; peptidoglycan biosynthesis.</text>
</comment>
<gene>
    <name evidence="10" type="ORF">GCM10007925_09690</name>
</gene>
<evidence type="ECO:0000313" key="10">
    <source>
        <dbReference type="EMBL" id="GLR47258.1"/>
    </source>
</evidence>
<evidence type="ECO:0000256" key="6">
    <source>
        <dbReference type="ARBA" id="ARBA00023316"/>
    </source>
</evidence>
<evidence type="ECO:0000256" key="5">
    <source>
        <dbReference type="ARBA" id="ARBA00022984"/>
    </source>
</evidence>
<dbReference type="Proteomes" id="UP001156703">
    <property type="component" value="Unassembled WGS sequence"/>
</dbReference>
<feature type="chain" id="PRO_5046811363" description="L,D-TPase catalytic domain-containing protein" evidence="8">
    <location>
        <begin position="25"/>
        <end position="428"/>
    </location>
</feature>
<feature type="signal peptide" evidence="8">
    <location>
        <begin position="1"/>
        <end position="24"/>
    </location>
</feature>
<reference evidence="11" key="1">
    <citation type="journal article" date="2019" name="Int. J. Syst. Evol. Microbiol.">
        <title>The Global Catalogue of Microorganisms (GCM) 10K type strain sequencing project: providing services to taxonomists for standard genome sequencing and annotation.</title>
        <authorList>
            <consortium name="The Broad Institute Genomics Platform"/>
            <consortium name="The Broad Institute Genome Sequencing Center for Infectious Disease"/>
            <person name="Wu L."/>
            <person name="Ma J."/>
        </authorList>
    </citation>
    <scope>NUCLEOTIDE SEQUENCE [LARGE SCALE GENOMIC DNA]</scope>
    <source>
        <strain evidence="11">NBRC 102146</strain>
    </source>
</reference>